<evidence type="ECO:0000313" key="16">
    <source>
        <dbReference type="EnsemblFungi" id="MAPG_05380T0"/>
    </source>
</evidence>
<dbReference type="GO" id="GO:0005829">
    <property type="term" value="C:cytosol"/>
    <property type="evidence" value="ECO:0007669"/>
    <property type="project" value="GOC"/>
</dbReference>
<comment type="catalytic activity">
    <reaction evidence="10">
        <text>GTP + H2O = GDP + phosphate + H(+)</text>
        <dbReference type="Rhea" id="RHEA:19669"/>
        <dbReference type="ChEBI" id="CHEBI:15377"/>
        <dbReference type="ChEBI" id="CHEBI:15378"/>
        <dbReference type="ChEBI" id="CHEBI:37565"/>
        <dbReference type="ChEBI" id="CHEBI:43474"/>
        <dbReference type="ChEBI" id="CHEBI:58189"/>
    </reaction>
    <physiologicalReaction direction="left-to-right" evidence="10">
        <dbReference type="Rhea" id="RHEA:19670"/>
    </physiologicalReaction>
</comment>
<feature type="region of interest" description="Disordered" evidence="13">
    <location>
        <begin position="314"/>
        <end position="346"/>
    </location>
</feature>
<evidence type="ECO:0000256" key="12">
    <source>
        <dbReference type="ARBA" id="ARBA00074866"/>
    </source>
</evidence>
<dbReference type="GO" id="GO:1990533">
    <property type="term" value="C:Dom34-Hbs1 complex"/>
    <property type="evidence" value="ECO:0007669"/>
    <property type="project" value="UniProtKB-ARBA"/>
</dbReference>
<reference evidence="16" key="5">
    <citation type="submission" date="2015-06" db="UniProtKB">
        <authorList>
            <consortium name="EnsemblFungi"/>
        </authorList>
    </citation>
    <scope>IDENTIFICATION</scope>
    <source>
        <strain evidence="16">ATCC 64411</strain>
    </source>
</reference>
<feature type="compositionally biased region" description="Basic and acidic residues" evidence="13">
    <location>
        <begin position="331"/>
        <end position="346"/>
    </location>
</feature>
<evidence type="ECO:0000256" key="6">
    <source>
        <dbReference type="ARBA" id="ARBA00022801"/>
    </source>
</evidence>
<keyword evidence="5" id="KW-0547">Nucleotide-binding</keyword>
<dbReference type="Gene3D" id="2.40.30.10">
    <property type="entry name" value="Translation factors"/>
    <property type="match status" value="2"/>
</dbReference>
<dbReference type="EMBL" id="ADBL01001277">
    <property type="status" value="NOT_ANNOTATED_CDS"/>
    <property type="molecule type" value="Genomic_DNA"/>
</dbReference>
<dbReference type="InterPro" id="IPR005225">
    <property type="entry name" value="Small_GTP-bd"/>
</dbReference>
<dbReference type="AlphaFoldDB" id="A0A0C4DZ88"/>
<evidence type="ECO:0000256" key="5">
    <source>
        <dbReference type="ARBA" id="ARBA00022741"/>
    </source>
</evidence>
<dbReference type="OrthoDB" id="342024at2759"/>
<dbReference type="Pfam" id="PF03144">
    <property type="entry name" value="GTP_EFTU_D2"/>
    <property type="match status" value="1"/>
</dbReference>
<keyword evidence="7" id="KW-0810">Translation regulation</keyword>
<evidence type="ECO:0000256" key="10">
    <source>
        <dbReference type="ARBA" id="ARBA00049117"/>
    </source>
</evidence>
<dbReference type="Gene3D" id="3.40.50.300">
    <property type="entry name" value="P-loop containing nucleotide triphosphate hydrolases"/>
    <property type="match status" value="1"/>
</dbReference>
<dbReference type="InterPro" id="IPR015033">
    <property type="entry name" value="HBS1-like_N"/>
</dbReference>
<keyword evidence="17" id="KW-1185">Reference proteome</keyword>
<organism evidence="16 17">
    <name type="scientific">Magnaporthiopsis poae (strain ATCC 64411 / 73-15)</name>
    <name type="common">Kentucky bluegrass fungus</name>
    <name type="synonym">Magnaporthe poae</name>
    <dbReference type="NCBI Taxonomy" id="644358"/>
    <lineage>
        <taxon>Eukaryota</taxon>
        <taxon>Fungi</taxon>
        <taxon>Dikarya</taxon>
        <taxon>Ascomycota</taxon>
        <taxon>Pezizomycotina</taxon>
        <taxon>Sordariomycetes</taxon>
        <taxon>Sordariomycetidae</taxon>
        <taxon>Magnaporthales</taxon>
        <taxon>Magnaporthaceae</taxon>
        <taxon>Magnaporthiopsis</taxon>
    </lineage>
</organism>
<evidence type="ECO:0000313" key="17">
    <source>
        <dbReference type="Proteomes" id="UP000011715"/>
    </source>
</evidence>
<comment type="similarity">
    <text evidence="2">Belongs to the TRAFAC class translation factor GTPase superfamily. Classic translation factor GTPase family. EF-Tu/EF-1A subfamily.</text>
</comment>
<accession>A0A0C4DZ88</accession>
<keyword evidence="8" id="KW-0648">Protein biosynthesis</keyword>
<evidence type="ECO:0000256" key="8">
    <source>
        <dbReference type="ARBA" id="ARBA00022917"/>
    </source>
</evidence>
<evidence type="ECO:0000256" key="9">
    <source>
        <dbReference type="ARBA" id="ARBA00023134"/>
    </source>
</evidence>
<dbReference type="FunFam" id="2.40.30.10:FF:000020">
    <property type="entry name" value="Translation elongation factor EF-1"/>
    <property type="match status" value="1"/>
</dbReference>
<dbReference type="PRINTS" id="PR00315">
    <property type="entry name" value="ELONGATNFCT"/>
</dbReference>
<dbReference type="Pfam" id="PF00009">
    <property type="entry name" value="GTP_EFTU"/>
    <property type="match status" value="1"/>
</dbReference>
<evidence type="ECO:0000256" key="13">
    <source>
        <dbReference type="SAM" id="MobiDB-lite"/>
    </source>
</evidence>
<feature type="compositionally biased region" description="Low complexity" evidence="13">
    <location>
        <begin position="314"/>
        <end position="328"/>
    </location>
</feature>
<dbReference type="InterPro" id="IPR054696">
    <property type="entry name" value="GTP-eEF1A_C"/>
</dbReference>
<gene>
    <name evidence="15" type="ORF">MAPG_05380</name>
</gene>
<comment type="subunit">
    <text evidence="11">Component of the Dom34-Hbs1 complex, also named Pelota-HBS1L complex, composed of dom34 and hbs1.</text>
</comment>
<dbReference type="EMBL" id="GL876969">
    <property type="protein sequence ID" value="KLU86366.1"/>
    <property type="molecule type" value="Genomic_DNA"/>
</dbReference>
<keyword evidence="15" id="KW-0251">Elongation factor</keyword>
<reference evidence="16" key="4">
    <citation type="journal article" date="2015" name="G3 (Bethesda)">
        <title>Genome sequences of three phytopathogenic species of the Magnaporthaceae family of fungi.</title>
        <authorList>
            <person name="Okagaki L.H."/>
            <person name="Nunes C.C."/>
            <person name="Sailsbery J."/>
            <person name="Clay B."/>
            <person name="Brown D."/>
            <person name="John T."/>
            <person name="Oh Y."/>
            <person name="Young N."/>
            <person name="Fitzgerald M."/>
            <person name="Haas B.J."/>
            <person name="Zeng Q."/>
            <person name="Young S."/>
            <person name="Adiconis X."/>
            <person name="Fan L."/>
            <person name="Levin J.Z."/>
            <person name="Mitchell T.K."/>
            <person name="Okubara P.A."/>
            <person name="Farman M.L."/>
            <person name="Kohn L.M."/>
            <person name="Birren B."/>
            <person name="Ma L.-J."/>
            <person name="Dean R.A."/>
        </authorList>
    </citation>
    <scope>NUCLEOTIDE SEQUENCE</scope>
    <source>
        <strain evidence="16">ATCC 64411 / 73-15</strain>
    </source>
</reference>
<dbReference type="GO" id="GO:0003924">
    <property type="term" value="F:GTPase activity"/>
    <property type="evidence" value="ECO:0007669"/>
    <property type="project" value="InterPro"/>
</dbReference>
<dbReference type="eggNOG" id="KOG0458">
    <property type="taxonomic scope" value="Eukaryota"/>
</dbReference>
<dbReference type="GO" id="GO:0002184">
    <property type="term" value="P:cytoplasmic translational termination"/>
    <property type="evidence" value="ECO:0007669"/>
    <property type="project" value="UniProtKB-ARBA"/>
</dbReference>
<dbReference type="SUPFAM" id="SSF50465">
    <property type="entry name" value="EF-Tu/eEF-1alpha/eIF2-gamma C-terminal domain"/>
    <property type="match status" value="1"/>
</dbReference>
<feature type="domain" description="Tr-type G" evidence="14">
    <location>
        <begin position="371"/>
        <end position="598"/>
    </location>
</feature>
<reference evidence="15" key="3">
    <citation type="submission" date="2011-03" db="EMBL/GenBank/DDBJ databases">
        <title>Annotation of Magnaporthe poae ATCC 64411.</title>
        <authorList>
            <person name="Ma L.-J."/>
            <person name="Dead R."/>
            <person name="Young S.K."/>
            <person name="Zeng Q."/>
            <person name="Gargeya S."/>
            <person name="Fitzgerald M."/>
            <person name="Haas B."/>
            <person name="Abouelleil A."/>
            <person name="Alvarado L."/>
            <person name="Arachchi H.M."/>
            <person name="Berlin A."/>
            <person name="Brown A."/>
            <person name="Chapman S.B."/>
            <person name="Chen Z."/>
            <person name="Dunbar C."/>
            <person name="Freedman E."/>
            <person name="Gearin G."/>
            <person name="Gellesch M."/>
            <person name="Goldberg J."/>
            <person name="Griggs A."/>
            <person name="Gujja S."/>
            <person name="Heiman D."/>
            <person name="Howarth C."/>
            <person name="Larson L."/>
            <person name="Lui A."/>
            <person name="MacDonald P.J.P."/>
            <person name="Mehta T."/>
            <person name="Montmayeur A."/>
            <person name="Murphy C."/>
            <person name="Neiman D."/>
            <person name="Pearson M."/>
            <person name="Priest M."/>
            <person name="Roberts A."/>
            <person name="Saif S."/>
            <person name="Shea T."/>
            <person name="Shenoy N."/>
            <person name="Sisk P."/>
            <person name="Stolte C."/>
            <person name="Sykes S."/>
            <person name="Yandava C."/>
            <person name="Wortman J."/>
            <person name="Nusbaum C."/>
            <person name="Birren B."/>
        </authorList>
    </citation>
    <scope>NUCLEOTIDE SEQUENCE</scope>
    <source>
        <strain evidence="15">ATCC 64411</strain>
    </source>
</reference>
<dbReference type="PANTHER" id="PTHR23115">
    <property type="entry name" value="TRANSLATION FACTOR"/>
    <property type="match status" value="1"/>
</dbReference>
<evidence type="ECO:0000256" key="7">
    <source>
        <dbReference type="ARBA" id="ARBA00022845"/>
    </source>
</evidence>
<proteinExistence type="inferred from homology"/>
<dbReference type="NCBIfam" id="TIGR00231">
    <property type="entry name" value="small_GTP"/>
    <property type="match status" value="1"/>
</dbReference>
<keyword evidence="4" id="KW-0963">Cytoplasm</keyword>
<dbReference type="InterPro" id="IPR009000">
    <property type="entry name" value="Transl_B-barrel_sf"/>
</dbReference>
<dbReference type="GO" id="GO:0003746">
    <property type="term" value="F:translation elongation factor activity"/>
    <property type="evidence" value="ECO:0007669"/>
    <property type="project" value="UniProtKB-KW"/>
</dbReference>
<evidence type="ECO:0000256" key="4">
    <source>
        <dbReference type="ARBA" id="ARBA00022490"/>
    </source>
</evidence>
<evidence type="ECO:0000256" key="3">
    <source>
        <dbReference type="ARBA" id="ARBA00013870"/>
    </source>
</evidence>
<dbReference type="Proteomes" id="UP000011715">
    <property type="component" value="Unassembled WGS sequence"/>
</dbReference>
<feature type="compositionally biased region" description="Pro residues" evidence="13">
    <location>
        <begin position="224"/>
        <end position="238"/>
    </location>
</feature>
<dbReference type="CDD" id="cd16267">
    <property type="entry name" value="HBS1-like_II"/>
    <property type="match status" value="1"/>
</dbReference>
<reference evidence="17" key="2">
    <citation type="submission" date="2010-05" db="EMBL/GenBank/DDBJ databases">
        <title>The genome sequence of Magnaporthe poae strain ATCC 64411.</title>
        <authorList>
            <person name="Ma L.-J."/>
            <person name="Dead R."/>
            <person name="Young S."/>
            <person name="Zeng Q."/>
            <person name="Koehrsen M."/>
            <person name="Alvarado L."/>
            <person name="Berlin A."/>
            <person name="Chapman S.B."/>
            <person name="Chen Z."/>
            <person name="Freedman E."/>
            <person name="Gellesch M."/>
            <person name="Goldberg J."/>
            <person name="Griggs A."/>
            <person name="Gujja S."/>
            <person name="Heilman E.R."/>
            <person name="Heiman D."/>
            <person name="Hepburn T."/>
            <person name="Howarth C."/>
            <person name="Jen D."/>
            <person name="Larson L."/>
            <person name="Mehta T."/>
            <person name="Neiman D."/>
            <person name="Pearson M."/>
            <person name="Roberts A."/>
            <person name="Saif S."/>
            <person name="Shea T."/>
            <person name="Shenoy N."/>
            <person name="Sisk P."/>
            <person name="Stolte C."/>
            <person name="Sykes S."/>
            <person name="Walk T."/>
            <person name="White J."/>
            <person name="Yandava C."/>
            <person name="Haas B."/>
            <person name="Nusbaum C."/>
            <person name="Birren B."/>
        </authorList>
    </citation>
    <scope>NUCLEOTIDE SEQUENCE [LARGE SCALE GENOMIC DNA]</scope>
    <source>
        <strain evidence="17">ATCC 64411 / 73-15</strain>
    </source>
</reference>
<name>A0A0C4DZ88_MAGP6</name>
<sequence length="780" mass="84151">MSRHRAYQNYDYDNDLDEYEGDEYGLDTLNPQDQEAMNQATVALYNVLGAEASKISKDQAHEALWYYYFDVDKAAAYLVSKFVAPKPVKAKGKAPEGPERTGVTTAVPRALPSFDALFHDMPWLNIPKDRQAVFIPPQLPRGGLLGGTGPGQKMSKLQALAAARKKAAESKKAGAGDVQVPQQQMENLSLGAADMVKENFNPTLGAIASLRINPNTTTAIANPPTLPTPGGPPDPPPQDSGFGLGNEPPADSDMDMPLPVVAQPSAFARTLLGPPATPRTVTQQQSFALPYMAFMPTMMDAFSQPSPDDTVLAAQAQAGKQKASGASKKAPKNEKSDALSDSVKSLKVEDAPLPKSKNLDVLDEYEKSKKKKSASFVVVGHVDAGKSTLMGRLLLDLKVVDERTVQKYRKEAESMGKSSFALAWILDQRAEERSRGVTIDIATNRFETDATSFTILDAPGHKDFIPNMIAGASQADFAILVIDSSTGAFESGLRGQTREHSLLIRSMGVSRVIVAVNKLDTTDWSRDRYDEICQQVSGFMSATGFQMKNISFVPLSGLNGDNLVKRSTAAAAAWYTGPTLVEELESSEPMARALKEPLRMTISDVYRTTLSPLTITGRIDAGSVQTGDAILVQPSGEKAYVKSLEMDSEPVDWAVAGQNVSIHLANIDPIHVRTGDIVCSTANPIECVDIFTAKILAFDILMPMQVDVHRGRLHAAGQIQEMSAILHKMTGAVTKKKPRIIKAGDTARVVVKMTSKVPLETGQRIILRSNGSTVAAGLLE</sequence>
<dbReference type="SUPFAM" id="SSF52540">
    <property type="entry name" value="P-loop containing nucleoside triphosphate hydrolases"/>
    <property type="match status" value="1"/>
</dbReference>
<evidence type="ECO:0000313" key="15">
    <source>
        <dbReference type="EMBL" id="KLU86366.1"/>
    </source>
</evidence>
<dbReference type="InterPro" id="IPR027417">
    <property type="entry name" value="P-loop_NTPase"/>
</dbReference>
<comment type="subcellular location">
    <subcellularLocation>
        <location evidence="1">Cytoplasm</location>
    </subcellularLocation>
</comment>
<dbReference type="Pfam" id="PF08938">
    <property type="entry name" value="HBS1_N"/>
    <property type="match status" value="1"/>
</dbReference>
<dbReference type="InterPro" id="IPR004161">
    <property type="entry name" value="EFTu-like_2"/>
</dbReference>
<dbReference type="VEuPathDB" id="FungiDB:MAPG_05380"/>
<dbReference type="GO" id="GO:0005525">
    <property type="term" value="F:GTP binding"/>
    <property type="evidence" value="ECO:0007669"/>
    <property type="project" value="UniProtKB-KW"/>
</dbReference>
<dbReference type="FunFam" id="3.40.50.300:FF:000204">
    <property type="entry name" value="Translation elongation factor Tu"/>
    <property type="match status" value="1"/>
</dbReference>
<feature type="region of interest" description="Disordered" evidence="13">
    <location>
        <begin position="216"/>
        <end position="256"/>
    </location>
</feature>
<evidence type="ECO:0000256" key="1">
    <source>
        <dbReference type="ARBA" id="ARBA00004496"/>
    </source>
</evidence>
<dbReference type="Pfam" id="PF22594">
    <property type="entry name" value="GTP-eEF1A_C"/>
    <property type="match status" value="1"/>
</dbReference>
<reference evidence="15" key="1">
    <citation type="submission" date="2010-05" db="EMBL/GenBank/DDBJ databases">
        <title>The Genome Sequence of Magnaporthe poae strain ATCC 64411.</title>
        <authorList>
            <consortium name="The Broad Institute Genome Sequencing Platform"/>
            <consortium name="Broad Institute Genome Sequencing Center for Infectious Disease"/>
            <person name="Ma L.-J."/>
            <person name="Dead R."/>
            <person name="Young S."/>
            <person name="Zeng Q."/>
            <person name="Koehrsen M."/>
            <person name="Alvarado L."/>
            <person name="Berlin A."/>
            <person name="Chapman S.B."/>
            <person name="Chen Z."/>
            <person name="Freedman E."/>
            <person name="Gellesch M."/>
            <person name="Goldberg J."/>
            <person name="Griggs A."/>
            <person name="Gujja S."/>
            <person name="Heilman E.R."/>
            <person name="Heiman D."/>
            <person name="Hepburn T."/>
            <person name="Howarth C."/>
            <person name="Jen D."/>
            <person name="Larson L."/>
            <person name="Mehta T."/>
            <person name="Neiman D."/>
            <person name="Pearson M."/>
            <person name="Roberts A."/>
            <person name="Saif S."/>
            <person name="Shea T."/>
            <person name="Shenoy N."/>
            <person name="Sisk P."/>
            <person name="Stolte C."/>
            <person name="Sykes S."/>
            <person name="Walk T."/>
            <person name="White J."/>
            <person name="Yandava C."/>
            <person name="Haas B."/>
            <person name="Nusbaum C."/>
            <person name="Birren B."/>
        </authorList>
    </citation>
    <scope>NUCLEOTIDE SEQUENCE</scope>
    <source>
        <strain evidence="15">ATCC 64411</strain>
    </source>
</reference>
<evidence type="ECO:0000256" key="11">
    <source>
        <dbReference type="ARBA" id="ARBA00063537"/>
    </source>
</evidence>
<dbReference type="CDD" id="cd01883">
    <property type="entry name" value="EF1_alpha"/>
    <property type="match status" value="1"/>
</dbReference>
<dbReference type="SUPFAM" id="SSF50447">
    <property type="entry name" value="Translation proteins"/>
    <property type="match status" value="1"/>
</dbReference>
<dbReference type="PROSITE" id="PS00301">
    <property type="entry name" value="G_TR_1"/>
    <property type="match status" value="1"/>
</dbReference>
<dbReference type="GO" id="GO:0006417">
    <property type="term" value="P:regulation of translation"/>
    <property type="evidence" value="ECO:0007669"/>
    <property type="project" value="UniProtKB-KW"/>
</dbReference>
<dbReference type="EnsemblFungi" id="MAPG_05380T0">
    <property type="protein sequence ID" value="MAPG_05380T0"/>
    <property type="gene ID" value="MAPG_05380"/>
</dbReference>
<dbReference type="InterPro" id="IPR000795">
    <property type="entry name" value="T_Tr_GTP-bd_dom"/>
</dbReference>
<dbReference type="PROSITE" id="PS51722">
    <property type="entry name" value="G_TR_2"/>
    <property type="match status" value="1"/>
</dbReference>
<keyword evidence="6" id="KW-0378">Hydrolase</keyword>
<dbReference type="InterPro" id="IPR009001">
    <property type="entry name" value="Transl_elong_EF1A/Init_IF2_C"/>
</dbReference>
<dbReference type="OMA" id="FRMAISE"/>
<protein>
    <recommendedName>
        <fullName evidence="12">Elongation factor 1 alpha-like protein</fullName>
    </recommendedName>
    <alternativeName>
        <fullName evidence="3">Elongation factor 1-alpha</fullName>
    </alternativeName>
</protein>
<dbReference type="InterPro" id="IPR031157">
    <property type="entry name" value="G_TR_CS"/>
</dbReference>
<evidence type="ECO:0000256" key="2">
    <source>
        <dbReference type="ARBA" id="ARBA00007249"/>
    </source>
</evidence>
<evidence type="ECO:0000259" key="14">
    <source>
        <dbReference type="PROSITE" id="PS51722"/>
    </source>
</evidence>
<dbReference type="InterPro" id="IPR050100">
    <property type="entry name" value="TRAFAC_GTPase_members"/>
</dbReference>
<dbReference type="STRING" id="644358.A0A0C4DZ88"/>
<keyword evidence="9" id="KW-0342">GTP-binding</keyword>